<name>A0A553NE26_TIGCA</name>
<dbReference type="Gene3D" id="2.40.290.10">
    <property type="match status" value="1"/>
</dbReference>
<proteinExistence type="inferred from homology"/>
<comment type="similarity">
    <text evidence="2">Belongs to the ku70 family.</text>
</comment>
<dbReference type="CDD" id="cd00788">
    <property type="entry name" value="KU70"/>
    <property type="match status" value="1"/>
</dbReference>
<dbReference type="GO" id="GO:0006303">
    <property type="term" value="P:double-strand break repair via nonhomologous end joining"/>
    <property type="evidence" value="ECO:0007669"/>
    <property type="project" value="InterPro"/>
</dbReference>
<feature type="region of interest" description="Disordered" evidence="14">
    <location>
        <begin position="529"/>
        <end position="553"/>
    </location>
</feature>
<dbReference type="NCBIfam" id="TIGR00578">
    <property type="entry name" value="ku70"/>
    <property type="match status" value="1"/>
</dbReference>
<evidence type="ECO:0000256" key="13">
    <source>
        <dbReference type="ARBA" id="ARBA00065167"/>
    </source>
</evidence>
<evidence type="ECO:0000256" key="6">
    <source>
        <dbReference type="ARBA" id="ARBA00022801"/>
    </source>
</evidence>
<evidence type="ECO:0000256" key="11">
    <source>
        <dbReference type="ARBA" id="ARBA00023204"/>
    </source>
</evidence>
<dbReference type="GO" id="GO:0003678">
    <property type="term" value="F:DNA helicase activity"/>
    <property type="evidence" value="ECO:0007669"/>
    <property type="project" value="InterPro"/>
</dbReference>
<evidence type="ECO:0000256" key="4">
    <source>
        <dbReference type="ARBA" id="ARBA00022741"/>
    </source>
</evidence>
<keyword evidence="12" id="KW-0539">Nucleus</keyword>
<dbReference type="AlphaFoldDB" id="A0A553NE26"/>
<keyword evidence="7" id="KW-0347">Helicase</keyword>
<keyword evidence="5" id="KW-0227">DNA damage</keyword>
<keyword evidence="4" id="KW-0547">Nucleotide-binding</keyword>
<comment type="subunit">
    <text evidence="13">Heterodimer of a 70 kDa and a 80 kDa subunit.</text>
</comment>
<dbReference type="InterPro" id="IPR027388">
    <property type="entry name" value="Ku70_bridge/pillars_dom_sf"/>
</dbReference>
<evidence type="ECO:0000256" key="14">
    <source>
        <dbReference type="SAM" id="MobiDB-lite"/>
    </source>
</evidence>
<keyword evidence="11" id="KW-0234">DNA repair</keyword>
<dbReference type="InterPro" id="IPR036361">
    <property type="entry name" value="SAP_dom_sf"/>
</dbReference>
<dbReference type="PIRSF" id="PIRSF003033">
    <property type="entry name" value="Ku70"/>
    <property type="match status" value="1"/>
</dbReference>
<dbReference type="GO" id="GO:0043564">
    <property type="term" value="C:Ku70:Ku80 complex"/>
    <property type="evidence" value="ECO:0007669"/>
    <property type="project" value="InterPro"/>
</dbReference>
<dbReference type="Proteomes" id="UP000318571">
    <property type="component" value="Chromosome 10"/>
</dbReference>
<keyword evidence="9" id="KW-0238">DNA-binding</keyword>
<keyword evidence="6" id="KW-0378">Hydrolase</keyword>
<evidence type="ECO:0000256" key="9">
    <source>
        <dbReference type="ARBA" id="ARBA00023125"/>
    </source>
</evidence>
<organism evidence="16 17">
    <name type="scientific">Tigriopus californicus</name>
    <name type="common">Marine copepod</name>
    <dbReference type="NCBI Taxonomy" id="6832"/>
    <lineage>
        <taxon>Eukaryota</taxon>
        <taxon>Metazoa</taxon>
        <taxon>Ecdysozoa</taxon>
        <taxon>Arthropoda</taxon>
        <taxon>Crustacea</taxon>
        <taxon>Multicrustacea</taxon>
        <taxon>Hexanauplia</taxon>
        <taxon>Copepoda</taxon>
        <taxon>Harpacticoida</taxon>
        <taxon>Harpacticidae</taxon>
        <taxon>Tigriopus</taxon>
    </lineage>
</organism>
<keyword evidence="8" id="KW-0067">ATP-binding</keyword>
<dbReference type="GO" id="GO:0042162">
    <property type="term" value="F:telomeric DNA binding"/>
    <property type="evidence" value="ECO:0007669"/>
    <property type="project" value="InterPro"/>
</dbReference>
<dbReference type="InterPro" id="IPR047087">
    <property type="entry name" value="KU70_core_dom"/>
</dbReference>
<dbReference type="Pfam" id="PF02735">
    <property type="entry name" value="Ku"/>
    <property type="match status" value="1"/>
</dbReference>
<dbReference type="GO" id="GO:0003684">
    <property type="term" value="F:damaged DNA binding"/>
    <property type="evidence" value="ECO:0007669"/>
    <property type="project" value="InterPro"/>
</dbReference>
<dbReference type="InterPro" id="IPR006165">
    <property type="entry name" value="Ku70"/>
</dbReference>
<dbReference type="SUPFAM" id="SSF53300">
    <property type="entry name" value="vWA-like"/>
    <property type="match status" value="1"/>
</dbReference>
<dbReference type="PANTHER" id="PTHR12604:SF2">
    <property type="entry name" value="X-RAY REPAIR CROSS-COMPLEMENTING PROTEIN 6"/>
    <property type="match status" value="1"/>
</dbReference>
<dbReference type="InterPro" id="IPR005160">
    <property type="entry name" value="Ku_C"/>
</dbReference>
<dbReference type="Pfam" id="PF03731">
    <property type="entry name" value="Ku_N"/>
    <property type="match status" value="1"/>
</dbReference>
<evidence type="ECO:0000256" key="10">
    <source>
        <dbReference type="ARBA" id="ARBA00023172"/>
    </source>
</evidence>
<feature type="domain" description="Ku" evidence="15">
    <location>
        <begin position="303"/>
        <end position="450"/>
    </location>
</feature>
<accession>A0A553NE26</accession>
<dbReference type="InterPro" id="IPR005161">
    <property type="entry name" value="Ku_N"/>
</dbReference>
<dbReference type="GO" id="GO:0006310">
    <property type="term" value="P:DNA recombination"/>
    <property type="evidence" value="ECO:0007669"/>
    <property type="project" value="UniProtKB-KW"/>
</dbReference>
<gene>
    <name evidence="16" type="ORF">TCAL_11256</name>
</gene>
<dbReference type="STRING" id="6832.A0A553NE26"/>
<evidence type="ECO:0000313" key="17">
    <source>
        <dbReference type="Proteomes" id="UP000318571"/>
    </source>
</evidence>
<dbReference type="Gene3D" id="1.10.720.30">
    <property type="entry name" value="SAP domain"/>
    <property type="match status" value="1"/>
</dbReference>
<evidence type="ECO:0000313" key="16">
    <source>
        <dbReference type="EMBL" id="TRY63665.1"/>
    </source>
</evidence>
<dbReference type="InterPro" id="IPR036465">
    <property type="entry name" value="vWFA_dom_sf"/>
</dbReference>
<dbReference type="OrthoDB" id="3249161at2759"/>
<sequence length="610" mass="68998">MADHWQDDTDEASDELQDFRFGGKDAVLFLIDATPPMHGPPSDGLDDESDPDTPQFSHFQMAIKAALHTLRTQILSSPNDLVGILLYGTQKHVGVDTFEHLSLLCPLSPPEAGHILRLEKILSQPDRFEDEFGTCDRFSLYDALWKSQTLFGEVQAGKIGTKKILLMTNQADPHQDQSDERRKAMKKASDLFHNHIYLDVLPLGPKFQMERFFKDLVQLADDDRADFGDPTVKMDDLLKIVRKRIHKKRSTGKVYLEFGPNMKISVNTYNFISKSYKPSKVKLAKDTNEEVVIQRSFFHPVTGAPLLPSDIKKYQDYGGKRIKLTQDETKAITMLDGELGMKIVGFKPLSSLKWGQYVRSSSFIYPEEKMIKGSRQVFAALLIKCLEKRVMAVCSFKARDSSGPSFVALVPQEERKDYEGHQTAPPGFHVVFLPFADDFRATPSVPMIEPEPEQLSAAKALVKKIKMKGYHPEAFSNPDLQFHYAMIEAMALERDDVDTPKDDTMPDMEFLAKKLQDVGRDFLESVYPDGYDPQASSTKRKAPAAKKEPAVKKTKTVDVDQEFDMGSYVDSKTVPKLTVQVLKDYLKANDIDVAGMKKAQLVDEVYRFFK</sequence>
<evidence type="ECO:0000256" key="2">
    <source>
        <dbReference type="ARBA" id="ARBA00005240"/>
    </source>
</evidence>
<comment type="subcellular location">
    <subcellularLocation>
        <location evidence="1">Nucleus</location>
    </subcellularLocation>
</comment>
<dbReference type="SUPFAM" id="SSF68906">
    <property type="entry name" value="SAP domain"/>
    <property type="match status" value="1"/>
</dbReference>
<evidence type="ECO:0000256" key="12">
    <source>
        <dbReference type="ARBA" id="ARBA00023242"/>
    </source>
</evidence>
<dbReference type="OMA" id="FWANVKH"/>
<keyword evidence="17" id="KW-1185">Reference proteome</keyword>
<keyword evidence="10" id="KW-0233">DNA recombination</keyword>
<evidence type="ECO:0000256" key="7">
    <source>
        <dbReference type="ARBA" id="ARBA00022806"/>
    </source>
</evidence>
<dbReference type="Gene3D" id="1.10.1600.10">
    <property type="match status" value="1"/>
</dbReference>
<dbReference type="Gene3D" id="3.40.50.410">
    <property type="entry name" value="von Willebrand factor, type A domain"/>
    <property type="match status" value="1"/>
</dbReference>
<protein>
    <recommendedName>
        <fullName evidence="3">ATP-dependent DNA helicase 2 subunit 1</fullName>
    </recommendedName>
</protein>
<reference evidence="16 17" key="1">
    <citation type="journal article" date="2018" name="Nat. Ecol. Evol.">
        <title>Genomic signatures of mitonuclear coevolution across populations of Tigriopus californicus.</title>
        <authorList>
            <person name="Barreto F.S."/>
            <person name="Watson E.T."/>
            <person name="Lima T.G."/>
            <person name="Willett C.S."/>
            <person name="Edmands S."/>
            <person name="Li W."/>
            <person name="Burton R.S."/>
        </authorList>
    </citation>
    <scope>NUCLEOTIDE SEQUENCE [LARGE SCALE GENOMIC DNA]</scope>
    <source>
        <strain evidence="16 17">San Diego</strain>
    </source>
</reference>
<dbReference type="Pfam" id="PF03730">
    <property type="entry name" value="Ku_C"/>
    <property type="match status" value="1"/>
</dbReference>
<dbReference type="SMART" id="SM00559">
    <property type="entry name" value="Ku78"/>
    <property type="match status" value="1"/>
</dbReference>
<dbReference type="SUPFAM" id="SSF100939">
    <property type="entry name" value="SPOC domain-like"/>
    <property type="match status" value="1"/>
</dbReference>
<comment type="caution">
    <text evidence="16">The sequence shown here is derived from an EMBL/GenBank/DDBJ whole genome shotgun (WGS) entry which is preliminary data.</text>
</comment>
<evidence type="ECO:0000256" key="5">
    <source>
        <dbReference type="ARBA" id="ARBA00022763"/>
    </source>
</evidence>
<dbReference type="GO" id="GO:0003690">
    <property type="term" value="F:double-stranded DNA binding"/>
    <property type="evidence" value="ECO:0007669"/>
    <property type="project" value="TreeGrafter"/>
</dbReference>
<dbReference type="EMBL" id="VCGU01000458">
    <property type="protein sequence ID" value="TRY63665.1"/>
    <property type="molecule type" value="Genomic_DNA"/>
</dbReference>
<evidence type="ECO:0000256" key="8">
    <source>
        <dbReference type="ARBA" id="ARBA00022840"/>
    </source>
</evidence>
<dbReference type="PANTHER" id="PTHR12604">
    <property type="entry name" value="KU AUTOANTIGEN DNA HELICASE"/>
    <property type="match status" value="1"/>
</dbReference>
<dbReference type="GO" id="GO:0000723">
    <property type="term" value="P:telomere maintenance"/>
    <property type="evidence" value="ECO:0007669"/>
    <property type="project" value="InterPro"/>
</dbReference>
<dbReference type="Gene3D" id="4.10.970.10">
    <property type="entry name" value="Ku70, bridge and pillars"/>
    <property type="match status" value="1"/>
</dbReference>
<dbReference type="FunFam" id="2.40.290.10:FF:000001">
    <property type="entry name" value="X-ray repair cross complementing 6"/>
    <property type="match status" value="1"/>
</dbReference>
<evidence type="ECO:0000256" key="3">
    <source>
        <dbReference type="ARBA" id="ARBA00014630"/>
    </source>
</evidence>
<dbReference type="InterPro" id="IPR006164">
    <property type="entry name" value="DNA_bd_Ku70/Ku80"/>
</dbReference>
<evidence type="ECO:0000256" key="1">
    <source>
        <dbReference type="ARBA" id="ARBA00004123"/>
    </source>
</evidence>
<evidence type="ECO:0000259" key="15">
    <source>
        <dbReference type="SMART" id="SM00559"/>
    </source>
</evidence>
<dbReference type="GO" id="GO:0005524">
    <property type="term" value="F:ATP binding"/>
    <property type="evidence" value="ECO:0007669"/>
    <property type="project" value="UniProtKB-KW"/>
</dbReference>
<dbReference type="GO" id="GO:0016787">
    <property type="term" value="F:hydrolase activity"/>
    <property type="evidence" value="ECO:0007669"/>
    <property type="project" value="UniProtKB-KW"/>
</dbReference>
<dbReference type="InterPro" id="IPR016194">
    <property type="entry name" value="SPOC-like_C_dom_sf"/>
</dbReference>